<evidence type="ECO:0000259" key="1">
    <source>
        <dbReference type="Pfam" id="PF13482"/>
    </source>
</evidence>
<dbReference type="InterPro" id="IPR012337">
    <property type="entry name" value="RNaseH-like_sf"/>
</dbReference>
<dbReference type="InterPro" id="IPR038720">
    <property type="entry name" value="YprB_RNase_H-like_dom"/>
</dbReference>
<feature type="domain" description="YprB ribonuclease H-like" evidence="1">
    <location>
        <begin position="15"/>
        <end position="119"/>
    </location>
</feature>
<organism evidence="2">
    <name type="scientific">uncultured marine crenarchaeote HF4000_ANIW93E5</name>
    <dbReference type="NCBI Taxonomy" id="455563"/>
    <lineage>
        <taxon>Archaea</taxon>
        <taxon>Nitrososphaerota</taxon>
        <taxon>Nitrososphaeria</taxon>
        <taxon>Nitrosopumilales</taxon>
        <taxon>environmental samples</taxon>
    </lineage>
</organism>
<dbReference type="AlphaFoldDB" id="B3T2M8"/>
<dbReference type="Gene3D" id="3.30.420.10">
    <property type="entry name" value="Ribonuclease H-like superfamily/Ribonuclease H"/>
    <property type="match status" value="1"/>
</dbReference>
<dbReference type="Pfam" id="PF13482">
    <property type="entry name" value="RNase_H_2"/>
    <property type="match status" value="1"/>
</dbReference>
<accession>B3T2M8</accession>
<sequence length="182" mass="21406">MNVESKCRNGLQLFYFDIETTGIDSEKDKVITIQFVNLDFWNPQMAAQITILPEWESSEENILKSAWNVLMEKDQWDFVPIGFNILHFDLPFLFSRFRTVLGEDVSYEFLDRPSLDLKATFVLMNGGRFKGCNRFIRKTESGSVIPEYYKRKEYAKIVNYIQNEAVAFHEAFSELRNRLNMS</sequence>
<dbReference type="SUPFAM" id="SSF53098">
    <property type="entry name" value="Ribonuclease H-like"/>
    <property type="match status" value="1"/>
</dbReference>
<dbReference type="InterPro" id="IPR036397">
    <property type="entry name" value="RNaseH_sf"/>
</dbReference>
<name>B3T2M8_9ARCH</name>
<dbReference type="GO" id="GO:0003676">
    <property type="term" value="F:nucleic acid binding"/>
    <property type="evidence" value="ECO:0007669"/>
    <property type="project" value="InterPro"/>
</dbReference>
<protein>
    <recommendedName>
        <fullName evidence="1">YprB ribonuclease H-like domain-containing protein</fullName>
    </recommendedName>
</protein>
<evidence type="ECO:0000313" key="2">
    <source>
        <dbReference type="EMBL" id="ABZ06837.1"/>
    </source>
</evidence>
<proteinExistence type="predicted"/>
<reference evidence="2" key="1">
    <citation type="journal article" date="2008" name="ISME J.">
        <title>Genomic patterns of recombination, clonal divergence and environment in marine microbial populations.</title>
        <authorList>
            <person name="Konstantinidis K.T."/>
            <person name="Delong E.F."/>
        </authorList>
    </citation>
    <scope>NUCLEOTIDE SEQUENCE</scope>
</reference>
<gene>
    <name evidence="2" type="ORF">ALOHA_HF4000ANIW93E5ctg6g5</name>
</gene>
<dbReference type="EMBL" id="EU016586">
    <property type="protein sequence ID" value="ABZ06837.1"/>
    <property type="molecule type" value="Genomic_DNA"/>
</dbReference>